<organism evidence="1 2">
    <name type="scientific">Panagrolaimus sp. PS1159</name>
    <dbReference type="NCBI Taxonomy" id="55785"/>
    <lineage>
        <taxon>Eukaryota</taxon>
        <taxon>Metazoa</taxon>
        <taxon>Ecdysozoa</taxon>
        <taxon>Nematoda</taxon>
        <taxon>Chromadorea</taxon>
        <taxon>Rhabditida</taxon>
        <taxon>Tylenchina</taxon>
        <taxon>Panagrolaimomorpha</taxon>
        <taxon>Panagrolaimoidea</taxon>
        <taxon>Panagrolaimidae</taxon>
        <taxon>Panagrolaimus</taxon>
    </lineage>
</organism>
<sequence length="250" mass="28733">MYQARPGVFAVYLEPWHADILDFLELKRNIGPEEKRARDLFYALWIPDLFMKRVESDELWSLMCPTECPGLDDCWGQDFEKLYCTYEKSGHYKIQIKARIIWKSIITSQIETGTPFMLYKDSCNSKSNQQHLGTIKNSNLCTEIVEYTSADEIAVCGNASIALPMFVKDGSFDYIKLHEIAKIVTFNLDKMIDSTWYPVSQAENSNKRHRPIGLGVQGLADAFQLCRLPFTSESAKEMNKLIFETIYHAA</sequence>
<dbReference type="Proteomes" id="UP000887580">
    <property type="component" value="Unplaced"/>
</dbReference>
<evidence type="ECO:0000313" key="2">
    <source>
        <dbReference type="WBParaSite" id="PS1159_v2.g15266.t1"/>
    </source>
</evidence>
<accession>A0AC35FAT6</accession>
<reference evidence="2" key="1">
    <citation type="submission" date="2022-11" db="UniProtKB">
        <authorList>
            <consortium name="WormBaseParasite"/>
        </authorList>
    </citation>
    <scope>IDENTIFICATION</scope>
</reference>
<proteinExistence type="predicted"/>
<name>A0AC35FAT6_9BILA</name>
<protein>
    <submittedName>
        <fullName evidence="2">Ribonucleotide reductase large subunit C-terminal domain-containing protein</fullName>
    </submittedName>
</protein>
<evidence type="ECO:0000313" key="1">
    <source>
        <dbReference type="Proteomes" id="UP000887580"/>
    </source>
</evidence>
<dbReference type="WBParaSite" id="PS1159_v2.g15266.t1">
    <property type="protein sequence ID" value="PS1159_v2.g15266.t1"/>
    <property type="gene ID" value="PS1159_v2.g15266"/>
</dbReference>